<accession>A0A0F9TX61</accession>
<dbReference type="EMBL" id="LAZR01000179">
    <property type="protein sequence ID" value="KKN83874.1"/>
    <property type="molecule type" value="Genomic_DNA"/>
</dbReference>
<evidence type="ECO:0000313" key="2">
    <source>
        <dbReference type="EMBL" id="KKN83874.1"/>
    </source>
</evidence>
<gene>
    <name evidence="2" type="ORF">LCGC14_0295270</name>
</gene>
<feature type="region of interest" description="Disordered" evidence="1">
    <location>
        <begin position="121"/>
        <end position="146"/>
    </location>
</feature>
<sequence>MTKKCEQRQPTFRVSMHVPATSWHPHTDKTFQVKGKTEFEAWAYTMRDMLVALTHSNQRLMVGYWADALNALPSNIRRTLIAAIAQGLGLDIRPAPDDPQAIEIHLVPRYEALVGDQKTESGLVVPNKGEKSPLLLPNDPRYNERN</sequence>
<organism evidence="2">
    <name type="scientific">marine sediment metagenome</name>
    <dbReference type="NCBI Taxonomy" id="412755"/>
    <lineage>
        <taxon>unclassified sequences</taxon>
        <taxon>metagenomes</taxon>
        <taxon>ecological metagenomes</taxon>
    </lineage>
</organism>
<evidence type="ECO:0000256" key="1">
    <source>
        <dbReference type="SAM" id="MobiDB-lite"/>
    </source>
</evidence>
<comment type="caution">
    <text evidence="2">The sequence shown here is derived from an EMBL/GenBank/DDBJ whole genome shotgun (WGS) entry which is preliminary data.</text>
</comment>
<dbReference type="AlphaFoldDB" id="A0A0F9TX61"/>
<proteinExistence type="predicted"/>
<protein>
    <submittedName>
        <fullName evidence="2">Uncharacterized protein</fullName>
    </submittedName>
</protein>
<reference evidence="2" key="1">
    <citation type="journal article" date="2015" name="Nature">
        <title>Complex archaea that bridge the gap between prokaryotes and eukaryotes.</title>
        <authorList>
            <person name="Spang A."/>
            <person name="Saw J.H."/>
            <person name="Jorgensen S.L."/>
            <person name="Zaremba-Niedzwiedzka K."/>
            <person name="Martijn J."/>
            <person name="Lind A.E."/>
            <person name="van Eijk R."/>
            <person name="Schleper C."/>
            <person name="Guy L."/>
            <person name="Ettema T.J."/>
        </authorList>
    </citation>
    <scope>NUCLEOTIDE SEQUENCE</scope>
</reference>
<name>A0A0F9TX61_9ZZZZ</name>